<dbReference type="EMBL" id="JACGCM010002784">
    <property type="protein sequence ID" value="KAF6135536.1"/>
    <property type="molecule type" value="Genomic_DNA"/>
</dbReference>
<keyword evidence="2" id="KW-1185">Reference proteome</keyword>
<name>A0A7J7KYU7_9MAGN</name>
<evidence type="ECO:0000313" key="2">
    <source>
        <dbReference type="Proteomes" id="UP000541444"/>
    </source>
</evidence>
<dbReference type="AlphaFoldDB" id="A0A7J7KYU7"/>
<proteinExistence type="predicted"/>
<gene>
    <name evidence="1" type="ORF">GIB67_015389</name>
</gene>
<protein>
    <submittedName>
        <fullName evidence="1">Uncharacterized protein</fullName>
    </submittedName>
</protein>
<organism evidence="1 2">
    <name type="scientific">Kingdonia uniflora</name>
    <dbReference type="NCBI Taxonomy" id="39325"/>
    <lineage>
        <taxon>Eukaryota</taxon>
        <taxon>Viridiplantae</taxon>
        <taxon>Streptophyta</taxon>
        <taxon>Embryophyta</taxon>
        <taxon>Tracheophyta</taxon>
        <taxon>Spermatophyta</taxon>
        <taxon>Magnoliopsida</taxon>
        <taxon>Ranunculales</taxon>
        <taxon>Circaeasteraceae</taxon>
        <taxon>Kingdonia</taxon>
    </lineage>
</organism>
<dbReference type="Proteomes" id="UP000541444">
    <property type="component" value="Unassembled WGS sequence"/>
</dbReference>
<accession>A0A7J7KYU7</accession>
<reference evidence="1 2" key="1">
    <citation type="journal article" date="2020" name="IScience">
        <title>Genome Sequencing of the Endangered Kingdonia uniflora (Circaeasteraceae, Ranunculales) Reveals Potential Mechanisms of Evolutionary Specialization.</title>
        <authorList>
            <person name="Sun Y."/>
            <person name="Deng T."/>
            <person name="Zhang A."/>
            <person name="Moore M.J."/>
            <person name="Landis J.B."/>
            <person name="Lin N."/>
            <person name="Zhang H."/>
            <person name="Zhang X."/>
            <person name="Huang J."/>
            <person name="Zhang X."/>
            <person name="Sun H."/>
            <person name="Wang H."/>
        </authorList>
    </citation>
    <scope>NUCLEOTIDE SEQUENCE [LARGE SCALE GENOMIC DNA]</scope>
    <source>
        <strain evidence="1">TB1705</strain>
        <tissue evidence="1">Leaf</tissue>
    </source>
</reference>
<comment type="caution">
    <text evidence="1">The sequence shown here is derived from an EMBL/GenBank/DDBJ whole genome shotgun (WGS) entry which is preliminary data.</text>
</comment>
<evidence type="ECO:0000313" key="1">
    <source>
        <dbReference type="EMBL" id="KAF6135536.1"/>
    </source>
</evidence>
<sequence>MLYIVDFYASFARSGSCSFPELPSAYCCTGKALLLPSLQESEEAEYEVIVDIIFEENSSVFGQRGVFFDERLISTKIKYPRIILYFAY</sequence>